<protein>
    <submittedName>
        <fullName evidence="1">Uncharacterized protein</fullName>
    </submittedName>
</protein>
<evidence type="ECO:0000313" key="1">
    <source>
        <dbReference type="EMBL" id="AEA97055.1"/>
    </source>
</evidence>
<dbReference type="Proteomes" id="UP000001870">
    <property type="component" value="Chromosome"/>
</dbReference>
<proteinExistence type="predicted"/>
<gene>
    <name evidence="1" type="ordered locus">MADE_1004545</name>
</gene>
<dbReference type="AlphaFoldDB" id="F2GB14"/>
<reference evidence="1 2" key="2">
    <citation type="journal article" date="2015" name="Antonie Van Leeuwenhoek">
        <title>Ecophysiological diversity of a novel member of the genus Alteromonas, and description of Alteromonas mediterranea sp. nov.</title>
        <authorList>
            <person name="Ivanova E.P."/>
            <person name="Lopez-Perez M."/>
            <person name="Zabalos M."/>
            <person name="Nguyen S.H."/>
            <person name="Webb H.K."/>
            <person name="Ryan J."/>
            <person name="Lagutin K."/>
            <person name="Vyssotski M."/>
            <person name="Crawford R.J."/>
            <person name="Rodriguez-Valera F."/>
        </authorList>
    </citation>
    <scope>NUCLEOTIDE SEQUENCE [LARGE SCALE GENOMIC DNA]</scope>
    <source>
        <strain evidence="2">DSM 17117 / CIP 110805 / LMG 28347 / Deep ecotype</strain>
    </source>
</reference>
<keyword evidence="2" id="KW-1185">Reference proteome</keyword>
<sequence length="37" mass="4083">MASTLLTLSIETIEIKLLVGKSRSIHNLSANVGRRFI</sequence>
<dbReference type="HOGENOM" id="CLU_3339226_0_0_6"/>
<reference evidence="1 2" key="1">
    <citation type="journal article" date="2008" name="ISME J.">
        <title>Comparative genomics of two ecotypes of the marine planktonic copiotroph Alteromonas macleodii suggests alternative lifestyles associated with different kinds of particulate organic matter.</title>
        <authorList>
            <person name="Ivars-Martinez E."/>
            <person name="Martin-Cuadrado A.B."/>
            <person name="D'Auria G."/>
            <person name="Mira A."/>
            <person name="Ferriera S."/>
            <person name="Johnson J."/>
            <person name="Friedman R."/>
            <person name="Rodriguez-Valera F."/>
        </authorList>
    </citation>
    <scope>NUCLEOTIDE SEQUENCE [LARGE SCALE GENOMIC DNA]</scope>
    <source>
        <strain evidence="2">DSM 17117 / CIP 110805 / LMG 28347 / Deep ecotype</strain>
    </source>
</reference>
<organism evidence="1 2">
    <name type="scientific">Alteromonas mediterranea (strain DSM 17117 / CIP 110805 / LMG 28347 / Deep ecotype)</name>
    <dbReference type="NCBI Taxonomy" id="1774373"/>
    <lineage>
        <taxon>Bacteria</taxon>
        <taxon>Pseudomonadati</taxon>
        <taxon>Pseudomonadota</taxon>
        <taxon>Gammaproteobacteria</taxon>
        <taxon>Alteromonadales</taxon>
        <taxon>Alteromonadaceae</taxon>
        <taxon>Alteromonas/Salinimonas group</taxon>
        <taxon>Alteromonas</taxon>
    </lineage>
</organism>
<dbReference type="EMBL" id="CP001103">
    <property type="protein sequence ID" value="AEA97055.1"/>
    <property type="molecule type" value="Genomic_DNA"/>
</dbReference>
<evidence type="ECO:0000313" key="2">
    <source>
        <dbReference type="Proteomes" id="UP000001870"/>
    </source>
</evidence>
<name>F2GB14_ALTMD</name>
<dbReference type="KEGG" id="amc:MADE_1004545"/>
<accession>F2GB14</accession>